<proteinExistence type="predicted"/>
<keyword evidence="1 4" id="KW-0479">Metal-binding</keyword>
<dbReference type="KEGG" id="cvg:107094198"/>
<reference evidence="7" key="2">
    <citation type="submission" date="2025-09" db="UniProtKB">
        <authorList>
            <consortium name="Ensembl"/>
        </authorList>
    </citation>
    <scope>IDENTIFICATION</scope>
</reference>
<dbReference type="AlphaFoldDB" id="A0A3Q2EFN6"/>
<organism evidence="7 8">
    <name type="scientific">Cyprinodon variegatus</name>
    <name type="common">Sheepshead minnow</name>
    <dbReference type="NCBI Taxonomy" id="28743"/>
    <lineage>
        <taxon>Eukaryota</taxon>
        <taxon>Metazoa</taxon>
        <taxon>Chordata</taxon>
        <taxon>Craniata</taxon>
        <taxon>Vertebrata</taxon>
        <taxon>Euteleostomi</taxon>
        <taxon>Actinopterygii</taxon>
        <taxon>Neopterygii</taxon>
        <taxon>Teleostei</taxon>
        <taxon>Neoteleostei</taxon>
        <taxon>Acanthomorphata</taxon>
        <taxon>Ovalentaria</taxon>
        <taxon>Atherinomorphae</taxon>
        <taxon>Cyprinodontiformes</taxon>
        <taxon>Cyprinodontidae</taxon>
        <taxon>Cyprinodon</taxon>
    </lineage>
</organism>
<dbReference type="GO" id="GO:0008270">
    <property type="term" value="F:zinc ion binding"/>
    <property type="evidence" value="ECO:0007669"/>
    <property type="project" value="UniProtKB-KW"/>
</dbReference>
<dbReference type="OrthoDB" id="336321at2759"/>
<reference evidence="7" key="1">
    <citation type="submission" date="2025-08" db="UniProtKB">
        <authorList>
            <consortium name="Ensembl"/>
        </authorList>
    </citation>
    <scope>IDENTIFICATION</scope>
</reference>
<sequence length="244" mass="26425">MNSLVGYGVSSGSEGEEEGVNERTANSLQDEDDDSAPVRKSRNFLLESDAASSESDSSKEDQDPSSSLPPHLQTAGSSASSRPIQHPPPTDAVTPSKKLPPPTLTASSDCSVFSNPFKTQADQKLSALQKHVPLTMQAKPAQIGGRKVCVSYRKDGRCRFGIKCKFAHDSDLQTAAIPGDCQLVTSKESPGPGGGSQRECNEKEAEQQQMKKRRVGLSNSLIPPKRALKQYSMQRDREHINMSR</sequence>
<evidence type="ECO:0000313" key="7">
    <source>
        <dbReference type="Ensembl" id="ENSCVAP00000031122.1"/>
    </source>
</evidence>
<name>A0A3Q2EFN6_CYPVA</name>
<feature type="region of interest" description="Disordered" evidence="5">
    <location>
        <begin position="1"/>
        <end position="110"/>
    </location>
</feature>
<dbReference type="Gene3D" id="4.10.1000.10">
    <property type="entry name" value="Zinc finger, CCCH-type"/>
    <property type="match status" value="1"/>
</dbReference>
<dbReference type="GeneTree" id="ENSGT00520000058756"/>
<feature type="region of interest" description="Disordered" evidence="5">
    <location>
        <begin position="183"/>
        <end position="244"/>
    </location>
</feature>
<feature type="compositionally biased region" description="Polar residues" evidence="5">
    <location>
        <begin position="74"/>
        <end position="83"/>
    </location>
</feature>
<evidence type="ECO:0000259" key="6">
    <source>
        <dbReference type="PROSITE" id="PS50103"/>
    </source>
</evidence>
<evidence type="ECO:0000256" key="2">
    <source>
        <dbReference type="ARBA" id="ARBA00022771"/>
    </source>
</evidence>
<keyword evidence="8" id="KW-1185">Reference proteome</keyword>
<dbReference type="GeneID" id="107094198"/>
<dbReference type="InterPro" id="IPR000571">
    <property type="entry name" value="Znf_CCCH"/>
</dbReference>
<dbReference type="PROSITE" id="PS50103">
    <property type="entry name" value="ZF_C3H1"/>
    <property type="match status" value="1"/>
</dbReference>
<dbReference type="InterPro" id="IPR036855">
    <property type="entry name" value="Znf_CCCH_sf"/>
</dbReference>
<evidence type="ECO:0000256" key="4">
    <source>
        <dbReference type="PROSITE-ProRule" id="PRU00723"/>
    </source>
</evidence>
<evidence type="ECO:0000313" key="8">
    <source>
        <dbReference type="Proteomes" id="UP000265020"/>
    </source>
</evidence>
<dbReference type="Ensembl" id="ENSCVAT00000025690.1">
    <property type="protein sequence ID" value="ENSCVAP00000031122.1"/>
    <property type="gene ID" value="ENSCVAG00000020156.1"/>
</dbReference>
<dbReference type="Proteomes" id="UP000265020">
    <property type="component" value="Unassembled WGS sequence"/>
</dbReference>
<feature type="zinc finger region" description="C3H1-type" evidence="4">
    <location>
        <begin position="143"/>
        <end position="171"/>
    </location>
</feature>
<feature type="compositionally biased region" description="Basic and acidic residues" evidence="5">
    <location>
        <begin position="234"/>
        <end position="244"/>
    </location>
</feature>
<dbReference type="SUPFAM" id="SSF90229">
    <property type="entry name" value="CCCH zinc finger"/>
    <property type="match status" value="1"/>
</dbReference>
<dbReference type="Pfam" id="PF00642">
    <property type="entry name" value="zf-CCCH"/>
    <property type="match status" value="1"/>
</dbReference>
<feature type="compositionally biased region" description="Low complexity" evidence="5">
    <location>
        <begin position="1"/>
        <end position="13"/>
    </location>
</feature>
<dbReference type="STRING" id="28743.ENSCVAP00000031122"/>
<dbReference type="OMA" id="KVCVSYR"/>
<evidence type="ECO:0000256" key="5">
    <source>
        <dbReference type="SAM" id="MobiDB-lite"/>
    </source>
</evidence>
<protein>
    <submittedName>
        <fullName evidence="7">Si:ch211-113e8.11</fullName>
    </submittedName>
</protein>
<keyword evidence="2 4" id="KW-0863">Zinc-finger</keyword>
<dbReference type="SMART" id="SM00356">
    <property type="entry name" value="ZnF_C3H1"/>
    <property type="match status" value="1"/>
</dbReference>
<accession>A0A3Q2EFN6</accession>
<keyword evidence="3 4" id="KW-0862">Zinc</keyword>
<dbReference type="RefSeq" id="XP_015245170.1">
    <property type="nucleotide sequence ID" value="XM_015389684.1"/>
</dbReference>
<feature type="domain" description="C3H1-type" evidence="6">
    <location>
        <begin position="143"/>
        <end position="171"/>
    </location>
</feature>
<evidence type="ECO:0000256" key="3">
    <source>
        <dbReference type="ARBA" id="ARBA00022833"/>
    </source>
</evidence>
<evidence type="ECO:0000256" key="1">
    <source>
        <dbReference type="ARBA" id="ARBA00022723"/>
    </source>
</evidence>